<organism evidence="1 2">
    <name type="scientific">Rhizopus microsporus</name>
    <dbReference type="NCBI Taxonomy" id="58291"/>
    <lineage>
        <taxon>Eukaryota</taxon>
        <taxon>Fungi</taxon>
        <taxon>Fungi incertae sedis</taxon>
        <taxon>Mucoromycota</taxon>
        <taxon>Mucoromycotina</taxon>
        <taxon>Mucoromycetes</taxon>
        <taxon>Mucorales</taxon>
        <taxon>Mucorineae</taxon>
        <taxon>Rhizopodaceae</taxon>
        <taxon>Rhizopus</taxon>
    </lineage>
</organism>
<sequence length="316" mass="37376">MNITFSSMTRSMVDYISTRFINLSTVTLNIHQTNSSSFEENYIHPVNTLMTPYKRRFSFTMTLKGCRRPIDDSTQMEFIRTLAKCTIEAFKLQTRTVNSMEFTKVDYEPGIRVHVDKELQYALSGGDVPHRFHKLTFQRSRITLTPFRDDGSPTQIQDLTFTYIKLRSFQTYYYNSFQTLSLSIIFVDTRFFRTLGRICSKLKALELGMGPIRVHGNEGVIDIQDLMLQRLDLAILPRDFSEYPWLVVVKTHKEYAYIKIHKNRRYNVLTYEEAMEEERQTQFSERYHIYCYDIQEVFRSNKKITLYRNSTSSNIA</sequence>
<dbReference type="AlphaFoldDB" id="A0A1X0S3H6"/>
<dbReference type="VEuPathDB" id="FungiDB:BCV72DRAFT_335283"/>
<dbReference type="EMBL" id="KV921322">
    <property type="protein sequence ID" value="ORE18836.1"/>
    <property type="molecule type" value="Genomic_DNA"/>
</dbReference>
<gene>
    <name evidence="1" type="ORF">BCV71DRAFT_234628</name>
</gene>
<dbReference type="Proteomes" id="UP000242381">
    <property type="component" value="Unassembled WGS sequence"/>
</dbReference>
<proteinExistence type="predicted"/>
<reference evidence="1 2" key="1">
    <citation type="journal article" date="2016" name="Proc. Natl. Acad. Sci. U.S.A.">
        <title>Lipid metabolic changes in an early divergent fungus govern the establishment of a mutualistic symbiosis with endobacteria.</title>
        <authorList>
            <person name="Lastovetsky O.A."/>
            <person name="Gaspar M.L."/>
            <person name="Mondo S.J."/>
            <person name="LaButti K.M."/>
            <person name="Sandor L."/>
            <person name="Grigoriev I.V."/>
            <person name="Henry S.A."/>
            <person name="Pawlowska T.E."/>
        </authorList>
    </citation>
    <scope>NUCLEOTIDE SEQUENCE [LARGE SCALE GENOMIC DNA]</scope>
    <source>
        <strain evidence="1 2">ATCC 11559</strain>
    </source>
</reference>
<accession>A0A1X0S3H6</accession>
<evidence type="ECO:0000313" key="1">
    <source>
        <dbReference type="EMBL" id="ORE18836.1"/>
    </source>
</evidence>
<evidence type="ECO:0000313" key="2">
    <source>
        <dbReference type="Proteomes" id="UP000242381"/>
    </source>
</evidence>
<name>A0A1X0S3H6_RHIZD</name>
<protein>
    <submittedName>
        <fullName evidence="1">Uncharacterized protein</fullName>
    </submittedName>
</protein>